<dbReference type="Proteomes" id="UP000533476">
    <property type="component" value="Unassembled WGS sequence"/>
</dbReference>
<evidence type="ECO:0000256" key="3">
    <source>
        <dbReference type="ARBA" id="ARBA00022490"/>
    </source>
</evidence>
<evidence type="ECO:0000256" key="4">
    <source>
        <dbReference type="ARBA" id="ARBA00022723"/>
    </source>
</evidence>
<dbReference type="Pfam" id="PF02583">
    <property type="entry name" value="Trns_repr_metal"/>
    <property type="match status" value="1"/>
</dbReference>
<evidence type="ECO:0000256" key="6">
    <source>
        <dbReference type="ARBA" id="ARBA00041544"/>
    </source>
</evidence>
<evidence type="ECO:0000313" key="9">
    <source>
        <dbReference type="Proteomes" id="UP000533476"/>
    </source>
</evidence>
<dbReference type="InterPro" id="IPR038390">
    <property type="entry name" value="Metal_Tscrpt_repr_sf"/>
</dbReference>
<keyword evidence="4" id="KW-0479">Metal-binding</keyword>
<keyword evidence="9" id="KW-1185">Reference proteome</keyword>
<name>A0A7Y0L4X4_9FIRM</name>
<dbReference type="GO" id="GO:0003677">
    <property type="term" value="F:DNA binding"/>
    <property type="evidence" value="ECO:0007669"/>
    <property type="project" value="InterPro"/>
</dbReference>
<evidence type="ECO:0000313" key="8">
    <source>
        <dbReference type="EMBL" id="NMP22470.1"/>
    </source>
</evidence>
<dbReference type="CDD" id="cd10151">
    <property type="entry name" value="TthCsoR-like_DUF156"/>
    <property type="match status" value="1"/>
</dbReference>
<evidence type="ECO:0000256" key="2">
    <source>
        <dbReference type="ARBA" id="ARBA00011738"/>
    </source>
</evidence>
<reference evidence="8 9" key="1">
    <citation type="submission" date="2020-04" db="EMBL/GenBank/DDBJ databases">
        <authorList>
            <person name="Zhang R."/>
            <person name="Schippers A."/>
        </authorList>
    </citation>
    <scope>NUCLEOTIDE SEQUENCE [LARGE SCALE GENOMIC DNA]</scope>
    <source>
        <strain evidence="8 9">DSM 109850</strain>
    </source>
</reference>
<dbReference type="InterPro" id="IPR003735">
    <property type="entry name" value="Metal_Tscrpt_repr"/>
</dbReference>
<proteinExistence type="predicted"/>
<dbReference type="EMBL" id="JABBVZ010000023">
    <property type="protein sequence ID" value="NMP22470.1"/>
    <property type="molecule type" value="Genomic_DNA"/>
</dbReference>
<dbReference type="RefSeq" id="WP_169098808.1">
    <property type="nucleotide sequence ID" value="NZ_JABBVZ010000023.1"/>
</dbReference>
<dbReference type="GO" id="GO:0045892">
    <property type="term" value="P:negative regulation of DNA-templated transcription"/>
    <property type="evidence" value="ECO:0007669"/>
    <property type="project" value="UniProtKB-ARBA"/>
</dbReference>
<protein>
    <recommendedName>
        <fullName evidence="5">Copper-sensing transcriptional repressor CsoR</fullName>
    </recommendedName>
    <alternativeName>
        <fullName evidence="6">Copper-sensitive operon repressor</fullName>
    </alternativeName>
</protein>
<keyword evidence="3" id="KW-0963">Cytoplasm</keyword>
<evidence type="ECO:0000256" key="1">
    <source>
        <dbReference type="ARBA" id="ARBA00004496"/>
    </source>
</evidence>
<dbReference type="AlphaFoldDB" id="A0A7Y0L4X4"/>
<accession>A0A7Y0L4X4</accession>
<dbReference type="PANTHER" id="PTHR33677:SF4">
    <property type="entry name" value="COPPER-SENSING TRANSCRIPTIONAL REPRESSOR CSOR"/>
    <property type="match status" value="1"/>
</dbReference>
<organism evidence="8 9">
    <name type="scientific">Sulfobacillus harzensis</name>
    <dbReference type="NCBI Taxonomy" id="2729629"/>
    <lineage>
        <taxon>Bacteria</taxon>
        <taxon>Bacillati</taxon>
        <taxon>Bacillota</taxon>
        <taxon>Clostridia</taxon>
        <taxon>Eubacteriales</taxon>
        <taxon>Clostridiales Family XVII. Incertae Sedis</taxon>
        <taxon>Sulfobacillus</taxon>
    </lineage>
</organism>
<gene>
    <name evidence="8" type="ORF">HIJ39_08905</name>
</gene>
<comment type="subunit">
    <text evidence="2">Homodimer.</text>
</comment>
<evidence type="ECO:0000256" key="7">
    <source>
        <dbReference type="SAM" id="MobiDB-lite"/>
    </source>
</evidence>
<dbReference type="PANTHER" id="PTHR33677">
    <property type="entry name" value="TRANSCRIPTIONAL REPRESSOR FRMR-RELATED"/>
    <property type="match status" value="1"/>
</dbReference>
<comment type="caution">
    <text evidence="8">The sequence shown here is derived from an EMBL/GenBank/DDBJ whole genome shotgun (WGS) entry which is preliminary data.</text>
</comment>
<dbReference type="Gene3D" id="1.20.58.1000">
    <property type="entry name" value="Metal-sensitive repressor, helix protomer"/>
    <property type="match status" value="1"/>
</dbReference>
<comment type="subcellular location">
    <subcellularLocation>
        <location evidence="1">Cytoplasm</location>
    </subcellularLocation>
</comment>
<dbReference type="GO" id="GO:0046872">
    <property type="term" value="F:metal ion binding"/>
    <property type="evidence" value="ECO:0007669"/>
    <property type="project" value="UniProtKB-KW"/>
</dbReference>
<dbReference type="GO" id="GO:0005737">
    <property type="term" value="C:cytoplasm"/>
    <property type="evidence" value="ECO:0007669"/>
    <property type="project" value="UniProtKB-SubCell"/>
</dbReference>
<sequence length="121" mass="12669">MIPEYKQDASHRLRAAIGHLKAVSAMVDDERYCVDIMKQLAAVQASLEGVQQVLLKNHLSTCVTDAILAGSGESLITELVSALRYSKGIPSMEPAGRAGTTPHPHCGSGETVPGTVEGGTA</sequence>
<feature type="region of interest" description="Disordered" evidence="7">
    <location>
        <begin position="93"/>
        <end position="121"/>
    </location>
</feature>
<evidence type="ECO:0000256" key="5">
    <source>
        <dbReference type="ARBA" id="ARBA00039938"/>
    </source>
</evidence>